<dbReference type="Proteomes" id="UP000011511">
    <property type="component" value="Unassembled WGS sequence"/>
</dbReference>
<dbReference type="InterPro" id="IPR003673">
    <property type="entry name" value="CoA-Trfase_fam_III"/>
</dbReference>
<name>L9ZD73_NATA2</name>
<dbReference type="RefSeq" id="WP_007110311.1">
    <property type="nucleotide sequence ID" value="NZ_AOIK01000036.1"/>
</dbReference>
<organism evidence="2 3">
    <name type="scientific">Natrinema altunense (strain JCM 12890 / CGMCC 1.3731 / AJ2)</name>
    <dbReference type="NCBI Taxonomy" id="1227494"/>
    <lineage>
        <taxon>Archaea</taxon>
        <taxon>Methanobacteriati</taxon>
        <taxon>Methanobacteriota</taxon>
        <taxon>Stenosarchaea group</taxon>
        <taxon>Halobacteria</taxon>
        <taxon>Halobacteriales</taxon>
        <taxon>Natrialbaceae</taxon>
        <taxon>Natrinema</taxon>
    </lineage>
</organism>
<proteinExistence type="predicted"/>
<dbReference type="Gene3D" id="3.40.50.10540">
    <property type="entry name" value="Crotonobetainyl-coa:carnitine coa-transferase, domain 1"/>
    <property type="match status" value="1"/>
</dbReference>
<dbReference type="GO" id="GO:0003824">
    <property type="term" value="F:catalytic activity"/>
    <property type="evidence" value="ECO:0007669"/>
    <property type="project" value="InterPro"/>
</dbReference>
<dbReference type="eggNOG" id="arCOG02304">
    <property type="taxonomic scope" value="Archaea"/>
</dbReference>
<evidence type="ECO:0000256" key="1">
    <source>
        <dbReference type="SAM" id="MobiDB-lite"/>
    </source>
</evidence>
<gene>
    <name evidence="2" type="ORF">C485_15386</name>
</gene>
<dbReference type="PANTHER" id="PTHR48228">
    <property type="entry name" value="SUCCINYL-COA--D-CITRAMALATE COA-TRANSFERASE"/>
    <property type="match status" value="1"/>
</dbReference>
<dbReference type="InterPro" id="IPR044855">
    <property type="entry name" value="CoA-Trfase_III_dom3_sf"/>
</dbReference>
<dbReference type="Pfam" id="PF02515">
    <property type="entry name" value="CoA_transf_3"/>
    <property type="match status" value="1"/>
</dbReference>
<dbReference type="InterPro" id="IPR050509">
    <property type="entry name" value="CoA-transferase_III"/>
</dbReference>
<evidence type="ECO:0000313" key="2">
    <source>
        <dbReference type="EMBL" id="ELY84349.1"/>
    </source>
</evidence>
<protein>
    <submittedName>
        <fullName evidence="2">L-carnitine dehydratase/bile acid-inducible protein F</fullName>
    </submittedName>
</protein>
<evidence type="ECO:0000313" key="3">
    <source>
        <dbReference type="Proteomes" id="UP000011511"/>
    </source>
</evidence>
<dbReference type="PATRIC" id="fig|1227494.3.peg.3095"/>
<reference evidence="2 3" key="1">
    <citation type="journal article" date="2014" name="PLoS Genet.">
        <title>Phylogenetically driven sequencing of extremely halophilic archaea reveals strategies for static and dynamic osmo-response.</title>
        <authorList>
            <person name="Becker E.A."/>
            <person name="Seitzer P.M."/>
            <person name="Tritt A."/>
            <person name="Larsen D."/>
            <person name="Krusor M."/>
            <person name="Yao A.I."/>
            <person name="Wu D."/>
            <person name="Madern D."/>
            <person name="Eisen J.A."/>
            <person name="Darling A.E."/>
            <person name="Facciotti M.T."/>
        </authorList>
    </citation>
    <scope>NUCLEOTIDE SEQUENCE [LARGE SCALE GENOMIC DNA]</scope>
    <source>
        <strain evidence="2 3">JCM 12890</strain>
    </source>
</reference>
<dbReference type="AlphaFoldDB" id="L9ZD73"/>
<keyword evidence="3" id="KW-1185">Reference proteome</keyword>
<dbReference type="SUPFAM" id="SSF89796">
    <property type="entry name" value="CoA-transferase family III (CaiB/BaiF)"/>
    <property type="match status" value="1"/>
</dbReference>
<feature type="compositionally biased region" description="Basic and acidic residues" evidence="1">
    <location>
        <begin position="350"/>
        <end position="363"/>
    </location>
</feature>
<feature type="region of interest" description="Disordered" evidence="1">
    <location>
        <begin position="334"/>
        <end position="363"/>
    </location>
</feature>
<dbReference type="PANTHER" id="PTHR48228:SF5">
    <property type="entry name" value="ALPHA-METHYLACYL-COA RACEMASE"/>
    <property type="match status" value="1"/>
</dbReference>
<dbReference type="InterPro" id="IPR023606">
    <property type="entry name" value="CoA-Trfase_III_dom_1_sf"/>
</dbReference>
<dbReference type="Gene3D" id="3.30.1540.10">
    <property type="entry name" value="formyl-coa transferase, domain 3"/>
    <property type="match status" value="1"/>
</dbReference>
<sequence length="387" mass="41798">MQLDSVRILDLSRLLPGPYATQLLADAGADVIKIEDTDRGDYARDIPPTTDRGVGALFESVNRGKRSIALDLKSGAGREAFYELVADADVVFEQFRPGVADRLEIEYETLREYNDDLVYCSLSGYGGTGPYAERAGHDLNYVGMAGLLDMTREDESMAPQLPGYQIGDLGGGLFAAFSIVGGLLSRELGNGGEYVDVAMTDVVASFSQAVAHDALTGGDPRPGETPLTGTFPWYDVYETADGRYVTLAALEPKFWAAFCEEVGREELIDAHGTDEPAELAAVREELAALFASRSRDAWLADLSEETTVGPVCTPAEALEHPQLEARGLIERPADAPPRIGFPARGSNVPETHDESIPEHGEHTDQLLASVGYDESERAALRDADVIR</sequence>
<dbReference type="EMBL" id="AOIK01000036">
    <property type="protein sequence ID" value="ELY84349.1"/>
    <property type="molecule type" value="Genomic_DNA"/>
</dbReference>
<accession>L9ZD73</accession>
<comment type="caution">
    <text evidence="2">The sequence shown here is derived from an EMBL/GenBank/DDBJ whole genome shotgun (WGS) entry which is preliminary data.</text>
</comment>